<keyword evidence="11" id="KW-0812">Transmembrane</keyword>
<evidence type="ECO:0000313" key="14">
    <source>
        <dbReference type="Proteomes" id="UP000346198"/>
    </source>
</evidence>
<feature type="domain" description="AAA" evidence="12">
    <location>
        <begin position="529"/>
        <end position="683"/>
    </location>
</feature>
<organism evidence="13 14">
    <name type="scientific">Pontiella sulfatireligans</name>
    <dbReference type="NCBI Taxonomy" id="2750658"/>
    <lineage>
        <taxon>Bacteria</taxon>
        <taxon>Pseudomonadati</taxon>
        <taxon>Kiritimatiellota</taxon>
        <taxon>Kiritimatiellia</taxon>
        <taxon>Kiritimatiellales</taxon>
        <taxon>Pontiellaceae</taxon>
        <taxon>Pontiella</taxon>
    </lineage>
</organism>
<keyword evidence="7" id="KW-0829">Tyrosine-protein kinase</keyword>
<keyword evidence="4" id="KW-0547">Nucleotide-binding</keyword>
<evidence type="ECO:0000256" key="10">
    <source>
        <dbReference type="SAM" id="MobiDB-lite"/>
    </source>
</evidence>
<keyword evidence="5 13" id="KW-0418">Kinase</keyword>
<gene>
    <name evidence="13" type="primary">ptk</name>
    <name evidence="13" type="ORF">SCARR_03496</name>
</gene>
<evidence type="ECO:0000256" key="2">
    <source>
        <dbReference type="ARBA" id="ARBA00011903"/>
    </source>
</evidence>
<keyword evidence="6" id="KW-0067">ATP-binding</keyword>
<keyword evidence="11" id="KW-1133">Transmembrane helix</keyword>
<dbReference type="CDD" id="cd05387">
    <property type="entry name" value="BY-kinase"/>
    <property type="match status" value="1"/>
</dbReference>
<keyword evidence="14" id="KW-1185">Reference proteome</keyword>
<evidence type="ECO:0000256" key="9">
    <source>
        <dbReference type="SAM" id="Coils"/>
    </source>
</evidence>
<proteinExistence type="inferred from homology"/>
<reference evidence="13 14" key="1">
    <citation type="submission" date="2019-04" db="EMBL/GenBank/DDBJ databases">
        <authorList>
            <person name="Van Vliet M D."/>
        </authorList>
    </citation>
    <scope>NUCLEOTIDE SEQUENCE [LARGE SCALE GENOMIC DNA]</scope>
    <source>
        <strain evidence="13 14">F21</strain>
    </source>
</reference>
<keyword evidence="11" id="KW-0472">Membrane</keyword>
<dbReference type="InterPro" id="IPR050445">
    <property type="entry name" value="Bact_polysacc_biosynth/exp"/>
</dbReference>
<comment type="catalytic activity">
    <reaction evidence="8">
        <text>L-tyrosyl-[protein] + ATP = O-phospho-L-tyrosyl-[protein] + ADP + H(+)</text>
        <dbReference type="Rhea" id="RHEA:10596"/>
        <dbReference type="Rhea" id="RHEA-COMP:10136"/>
        <dbReference type="Rhea" id="RHEA-COMP:20101"/>
        <dbReference type="ChEBI" id="CHEBI:15378"/>
        <dbReference type="ChEBI" id="CHEBI:30616"/>
        <dbReference type="ChEBI" id="CHEBI:46858"/>
        <dbReference type="ChEBI" id="CHEBI:61978"/>
        <dbReference type="ChEBI" id="CHEBI:456216"/>
        <dbReference type="EC" id="2.7.10.2"/>
    </reaction>
</comment>
<dbReference type="PANTHER" id="PTHR32309">
    <property type="entry name" value="TYROSINE-PROTEIN KINASE"/>
    <property type="match status" value="1"/>
</dbReference>
<dbReference type="Proteomes" id="UP000346198">
    <property type="component" value="Unassembled WGS sequence"/>
</dbReference>
<dbReference type="InterPro" id="IPR027417">
    <property type="entry name" value="P-loop_NTPase"/>
</dbReference>
<dbReference type="GO" id="GO:0005524">
    <property type="term" value="F:ATP binding"/>
    <property type="evidence" value="ECO:0007669"/>
    <property type="project" value="UniProtKB-KW"/>
</dbReference>
<feature type="coiled-coil region" evidence="9">
    <location>
        <begin position="344"/>
        <end position="399"/>
    </location>
</feature>
<dbReference type="GO" id="GO:0005886">
    <property type="term" value="C:plasma membrane"/>
    <property type="evidence" value="ECO:0007669"/>
    <property type="project" value="TreeGrafter"/>
</dbReference>
<dbReference type="Pfam" id="PF13614">
    <property type="entry name" value="AAA_31"/>
    <property type="match status" value="1"/>
</dbReference>
<dbReference type="SUPFAM" id="SSF52540">
    <property type="entry name" value="P-loop containing nucleoside triphosphate hydrolases"/>
    <property type="match status" value="1"/>
</dbReference>
<evidence type="ECO:0000256" key="11">
    <source>
        <dbReference type="SAM" id="Phobius"/>
    </source>
</evidence>
<comment type="similarity">
    <text evidence="1">Belongs to the CpsD/CapB family.</text>
</comment>
<evidence type="ECO:0000256" key="7">
    <source>
        <dbReference type="ARBA" id="ARBA00023137"/>
    </source>
</evidence>
<dbReference type="GO" id="GO:0004715">
    <property type="term" value="F:non-membrane spanning protein tyrosine kinase activity"/>
    <property type="evidence" value="ECO:0007669"/>
    <property type="project" value="UniProtKB-EC"/>
</dbReference>
<dbReference type="InterPro" id="IPR005702">
    <property type="entry name" value="Wzc-like_C"/>
</dbReference>
<name>A0A6C2UNA8_9BACT</name>
<protein>
    <recommendedName>
        <fullName evidence="2">non-specific protein-tyrosine kinase</fullName>
        <ecNumber evidence="2">2.7.10.2</ecNumber>
    </recommendedName>
</protein>
<accession>A0A6C2UNA8</accession>
<dbReference type="InterPro" id="IPR025669">
    <property type="entry name" value="AAA_dom"/>
</dbReference>
<keyword evidence="9" id="KW-0175">Coiled coil</keyword>
<feature type="coiled-coil region" evidence="9">
    <location>
        <begin position="203"/>
        <end position="267"/>
    </location>
</feature>
<keyword evidence="3" id="KW-0808">Transferase</keyword>
<evidence type="ECO:0000256" key="8">
    <source>
        <dbReference type="ARBA" id="ARBA00051245"/>
    </source>
</evidence>
<feature type="compositionally biased region" description="Polar residues" evidence="10">
    <location>
        <begin position="1"/>
        <end position="25"/>
    </location>
</feature>
<feature type="region of interest" description="Disordered" evidence="10">
    <location>
        <begin position="1"/>
        <end position="28"/>
    </location>
</feature>
<evidence type="ECO:0000256" key="1">
    <source>
        <dbReference type="ARBA" id="ARBA00007316"/>
    </source>
</evidence>
<dbReference type="EMBL" id="CAAHFH010000002">
    <property type="protein sequence ID" value="VGO21423.1"/>
    <property type="molecule type" value="Genomic_DNA"/>
</dbReference>
<dbReference type="AlphaFoldDB" id="A0A6C2UNA8"/>
<evidence type="ECO:0000256" key="3">
    <source>
        <dbReference type="ARBA" id="ARBA00022679"/>
    </source>
</evidence>
<evidence type="ECO:0000256" key="6">
    <source>
        <dbReference type="ARBA" id="ARBA00022840"/>
    </source>
</evidence>
<evidence type="ECO:0000313" key="13">
    <source>
        <dbReference type="EMBL" id="VGO21423.1"/>
    </source>
</evidence>
<feature type="transmembrane region" description="Helical" evidence="11">
    <location>
        <begin position="45"/>
        <end position="64"/>
    </location>
</feature>
<evidence type="ECO:0000256" key="4">
    <source>
        <dbReference type="ARBA" id="ARBA00022741"/>
    </source>
</evidence>
<evidence type="ECO:0000259" key="12">
    <source>
        <dbReference type="Pfam" id="PF13614"/>
    </source>
</evidence>
<dbReference type="NCBIfam" id="TIGR01007">
    <property type="entry name" value="eps_fam"/>
    <property type="match status" value="1"/>
</dbReference>
<dbReference type="PANTHER" id="PTHR32309:SF13">
    <property type="entry name" value="FERRIC ENTEROBACTIN TRANSPORT PROTEIN FEPE"/>
    <property type="match status" value="1"/>
</dbReference>
<dbReference type="EC" id="2.7.10.2" evidence="2"/>
<dbReference type="Gene3D" id="3.40.50.300">
    <property type="entry name" value="P-loop containing nucleotide triphosphate hydrolases"/>
    <property type="match status" value="1"/>
</dbReference>
<feature type="transmembrane region" description="Helical" evidence="11">
    <location>
        <begin position="441"/>
        <end position="464"/>
    </location>
</feature>
<sequence>MISTSETPSGAESHSGHQRSTQPNVSGGGSGLNPIKLLRMVLRRWYLPGALAFVGLGVGVYLAMTAVRIYKAEAEIEMSVSRPQIIKSDVVFDDGGESRDIDVVFNTRFAKFRSPAMEELVTEEYFKRYSNDEYITCPSWVGLEELAYWVRQVYWWKDGQANIVHISFECPDAEFAAQLVNVMIDCASKLMVQENKARSDGAVQWLVDQAEEQRSDLEELEQQLADLRQDLQMDSLLQRREVLSQMLGTLTQEKAQIENRLASKNTNWEYVTSWKDGNNALETLPAGLPKEERLVELIDAWRAASDELDQLATRYSEIHPRYQQAATTKARTLARLEQFVDVSAQAVENEIQLLEKQIEQMSVRIASMETELLELEMTLAAGERKVQKFERKRDAAEVSYLSVLERTESTRLAAEQDTAFVKILRAAEIPIIPVAPDKKKIVITCIFVALLFGAGLAVLIEFLMDRITSVNDLKEYNLNILGALPSDKLVKSRAELATASIRDKFGPMVEVFAGINGIMLSEAFKSRSKVVVVCSVSPGEGKTVSACNLATSSARNGAKTLLIDGDLRRPRIAEVFAVDEKHPSLFEWFFNSDTGLDHAHLISSNVIEDLDLITSRPLKESNPATILGRKELVALINWARLHYDRVIIDSPPLGPVGDGMILASHADSVILVSRIGKTSRRKLKLVLSRLIKVDVYILGCIANDVPYSLAGKFGGAEGYGYGQGYKSYTSD</sequence>
<evidence type="ECO:0000256" key="5">
    <source>
        <dbReference type="ARBA" id="ARBA00022777"/>
    </source>
</evidence>